<reference evidence="6 7" key="1">
    <citation type="journal article" date="2016" name="Fungal Biol.">
        <title>The genome of Xylona heveae provides a window into fungal endophytism.</title>
        <authorList>
            <person name="Gazis R."/>
            <person name="Kuo A."/>
            <person name="Riley R."/>
            <person name="LaButti K."/>
            <person name="Lipzen A."/>
            <person name="Lin J."/>
            <person name="Amirebrahimi M."/>
            <person name="Hesse C.N."/>
            <person name="Spatafora J.W."/>
            <person name="Henrissat B."/>
            <person name="Hainaut M."/>
            <person name="Grigoriev I.V."/>
            <person name="Hibbett D.S."/>
        </authorList>
    </citation>
    <scope>NUCLEOTIDE SEQUENCE [LARGE SCALE GENOMIC DNA]</scope>
    <source>
        <strain evidence="6 7">TC161</strain>
    </source>
</reference>
<dbReference type="PANTHER" id="PTHR31306">
    <property type="entry name" value="ALPHA-1,6-MANNOSYLTRANSFERASE MNN11-RELATED"/>
    <property type="match status" value="1"/>
</dbReference>
<dbReference type="InterPro" id="IPR029044">
    <property type="entry name" value="Nucleotide-diphossugar_trans"/>
</dbReference>
<evidence type="ECO:0000256" key="4">
    <source>
        <dbReference type="SAM" id="MobiDB-lite"/>
    </source>
</evidence>
<dbReference type="OMA" id="DQDAYIM"/>
<dbReference type="GO" id="GO:0000009">
    <property type="term" value="F:alpha-1,6-mannosyltransferase activity"/>
    <property type="evidence" value="ECO:0007669"/>
    <property type="project" value="TreeGrafter"/>
</dbReference>
<evidence type="ECO:0000313" key="7">
    <source>
        <dbReference type="Proteomes" id="UP000076632"/>
    </source>
</evidence>
<keyword evidence="5" id="KW-1133">Transmembrane helix</keyword>
<dbReference type="GeneID" id="28898448"/>
<dbReference type="Pfam" id="PF05637">
    <property type="entry name" value="Glyco_transf_34"/>
    <property type="match status" value="1"/>
</dbReference>
<sequence length="315" mass="35975">MQFALPPRKFSHPSFSESKFSPSSSLRRRRLQSGAILACAAITVLFLLTRIYSFIFTDRPPAGTPKVVVVTAFDAVHTPVYTEKIKENRRDYASRHGYATFFPKVTDYDLSGHPSSWAKVPAMRHAMTKFPYTTYFFYLDQNALIMNPSLALDDHIMSPKRLESLMLRDTPVVLPDSVIKTFSHLKGDRIDLVLAQDNSGIAQGSFVLRRGEWAKYFLDSWFDPLYRNYNFQKNEGHALEHIVQWHATILAKLALVPQRLLNSYNADASGAGAYKPGDFVINFPNCDMDGGKSCEEELEPYFIEWRTQKAQHKYT</sequence>
<evidence type="ECO:0000313" key="6">
    <source>
        <dbReference type="EMBL" id="KZF19942.1"/>
    </source>
</evidence>
<evidence type="ECO:0000256" key="3">
    <source>
        <dbReference type="ARBA" id="ARBA00022679"/>
    </source>
</evidence>
<organism evidence="6 7">
    <name type="scientific">Xylona heveae (strain CBS 132557 / TC161)</name>
    <dbReference type="NCBI Taxonomy" id="1328760"/>
    <lineage>
        <taxon>Eukaryota</taxon>
        <taxon>Fungi</taxon>
        <taxon>Dikarya</taxon>
        <taxon>Ascomycota</taxon>
        <taxon>Pezizomycotina</taxon>
        <taxon>Xylonomycetes</taxon>
        <taxon>Xylonales</taxon>
        <taxon>Xylonaceae</taxon>
        <taxon>Xylona</taxon>
    </lineage>
</organism>
<dbReference type="OrthoDB" id="205108at2759"/>
<dbReference type="AlphaFoldDB" id="A0A165A4L8"/>
<feature type="compositionally biased region" description="Low complexity" evidence="4">
    <location>
        <begin position="12"/>
        <end position="21"/>
    </location>
</feature>
<evidence type="ECO:0000256" key="2">
    <source>
        <dbReference type="ARBA" id="ARBA00022676"/>
    </source>
</evidence>
<dbReference type="InterPro" id="IPR008630">
    <property type="entry name" value="Glyco_trans_34"/>
</dbReference>
<keyword evidence="5" id="KW-0812">Transmembrane</keyword>
<dbReference type="PANTHER" id="PTHR31306:SF10">
    <property type="entry name" value="ALPHA-1,6-MANNOSYLTRANSFERASE MNN11-RELATED"/>
    <property type="match status" value="1"/>
</dbReference>
<dbReference type="Gene3D" id="3.90.550.10">
    <property type="entry name" value="Spore Coat Polysaccharide Biosynthesis Protein SpsA, Chain A"/>
    <property type="match status" value="1"/>
</dbReference>
<dbReference type="Proteomes" id="UP000076632">
    <property type="component" value="Unassembled WGS sequence"/>
</dbReference>
<accession>A0A165A4L8</accession>
<evidence type="ECO:0000256" key="1">
    <source>
        <dbReference type="ARBA" id="ARBA00005664"/>
    </source>
</evidence>
<keyword evidence="2" id="KW-0328">Glycosyltransferase</keyword>
<gene>
    <name evidence="6" type="ORF">L228DRAFT_250360</name>
</gene>
<feature type="region of interest" description="Disordered" evidence="4">
    <location>
        <begin position="1"/>
        <end position="21"/>
    </location>
</feature>
<dbReference type="FunCoup" id="A0A165A4L8">
    <property type="interactions" value="91"/>
</dbReference>
<evidence type="ECO:0000256" key="5">
    <source>
        <dbReference type="SAM" id="Phobius"/>
    </source>
</evidence>
<keyword evidence="5" id="KW-0472">Membrane</keyword>
<dbReference type="FunFam" id="3.90.550.10:FF:000149">
    <property type="entry name" value="Alpha-1,6-mannosyltransferase subunit"/>
    <property type="match status" value="1"/>
</dbReference>
<name>A0A165A4L8_XYLHT</name>
<dbReference type="EMBL" id="KV407464">
    <property type="protein sequence ID" value="KZF19942.1"/>
    <property type="molecule type" value="Genomic_DNA"/>
</dbReference>
<dbReference type="GO" id="GO:0006487">
    <property type="term" value="P:protein N-linked glycosylation"/>
    <property type="evidence" value="ECO:0007669"/>
    <property type="project" value="TreeGrafter"/>
</dbReference>
<feature type="transmembrane region" description="Helical" evidence="5">
    <location>
        <begin position="35"/>
        <end position="55"/>
    </location>
</feature>
<dbReference type="InParanoid" id="A0A165A4L8"/>
<proteinExistence type="inferred from homology"/>
<keyword evidence="7" id="KW-1185">Reference proteome</keyword>
<keyword evidence="3 6" id="KW-0808">Transferase</keyword>
<dbReference type="RefSeq" id="XP_018185497.1">
    <property type="nucleotide sequence ID" value="XM_018333311.1"/>
</dbReference>
<comment type="similarity">
    <text evidence="1">Belongs to the glycosyltransferase 34 family.</text>
</comment>
<dbReference type="STRING" id="1328760.A0A165A4L8"/>
<dbReference type="GO" id="GO:0000136">
    <property type="term" value="C:mannan polymerase complex"/>
    <property type="evidence" value="ECO:0007669"/>
    <property type="project" value="TreeGrafter"/>
</dbReference>
<protein>
    <submittedName>
        <fullName evidence="6">Glycosyltransferase family 34 protein</fullName>
    </submittedName>
</protein>